<organism evidence="1">
    <name type="scientific">Arundo donax</name>
    <name type="common">Giant reed</name>
    <name type="synonym">Donax arundinaceus</name>
    <dbReference type="NCBI Taxonomy" id="35708"/>
    <lineage>
        <taxon>Eukaryota</taxon>
        <taxon>Viridiplantae</taxon>
        <taxon>Streptophyta</taxon>
        <taxon>Embryophyta</taxon>
        <taxon>Tracheophyta</taxon>
        <taxon>Spermatophyta</taxon>
        <taxon>Magnoliopsida</taxon>
        <taxon>Liliopsida</taxon>
        <taxon>Poales</taxon>
        <taxon>Poaceae</taxon>
        <taxon>PACMAD clade</taxon>
        <taxon>Arundinoideae</taxon>
        <taxon>Arundineae</taxon>
        <taxon>Arundo</taxon>
    </lineage>
</organism>
<proteinExistence type="predicted"/>
<dbReference type="EMBL" id="GBRH01160904">
    <property type="protein sequence ID" value="JAE36992.1"/>
    <property type="molecule type" value="Transcribed_RNA"/>
</dbReference>
<protein>
    <submittedName>
        <fullName evidence="1">Uncharacterized protein</fullName>
    </submittedName>
</protein>
<evidence type="ECO:0000313" key="1">
    <source>
        <dbReference type="EMBL" id="JAE36992.1"/>
    </source>
</evidence>
<reference evidence="1" key="1">
    <citation type="submission" date="2014-09" db="EMBL/GenBank/DDBJ databases">
        <authorList>
            <person name="Magalhaes I.L.F."/>
            <person name="Oliveira U."/>
            <person name="Santos F.R."/>
            <person name="Vidigal T.H.D.A."/>
            <person name="Brescovit A.D."/>
            <person name="Santos A.J."/>
        </authorList>
    </citation>
    <scope>NUCLEOTIDE SEQUENCE</scope>
    <source>
        <tissue evidence="1">Shoot tissue taken approximately 20 cm above the soil surface</tissue>
    </source>
</reference>
<sequence length="41" mass="4738">MHDKYCYISSVRLQLLSSTCFFTPIVPCTVQEIEAQIIKQC</sequence>
<accession>A0A0A9HJQ4</accession>
<dbReference type="AlphaFoldDB" id="A0A0A9HJQ4"/>
<name>A0A0A9HJQ4_ARUDO</name>
<reference evidence="1" key="2">
    <citation type="journal article" date="2015" name="Data Brief">
        <title>Shoot transcriptome of the giant reed, Arundo donax.</title>
        <authorList>
            <person name="Barrero R.A."/>
            <person name="Guerrero F.D."/>
            <person name="Moolhuijzen P."/>
            <person name="Goolsby J.A."/>
            <person name="Tidwell J."/>
            <person name="Bellgard S.E."/>
            <person name="Bellgard M.I."/>
        </authorList>
    </citation>
    <scope>NUCLEOTIDE SEQUENCE</scope>
    <source>
        <tissue evidence="1">Shoot tissue taken approximately 20 cm above the soil surface</tissue>
    </source>
</reference>